<organism evidence="2 3">
    <name type="scientific">Streptomyces atratus</name>
    <dbReference type="NCBI Taxonomy" id="1893"/>
    <lineage>
        <taxon>Bacteria</taxon>
        <taxon>Bacillati</taxon>
        <taxon>Actinomycetota</taxon>
        <taxon>Actinomycetes</taxon>
        <taxon>Kitasatosporales</taxon>
        <taxon>Streptomycetaceae</taxon>
        <taxon>Streptomyces</taxon>
    </lineage>
</organism>
<feature type="region of interest" description="Disordered" evidence="1">
    <location>
        <begin position="115"/>
        <end position="147"/>
    </location>
</feature>
<dbReference type="AlphaFoldDB" id="A0A2Z5JFR9"/>
<evidence type="ECO:0000313" key="2">
    <source>
        <dbReference type="EMBL" id="AXE79093.1"/>
    </source>
</evidence>
<sequence length="147" mass="13493">MTVRCSAAGTDGVAAAIDGAPAPLDVQRTGTASARDTGSAPGTDIGPAPAGEDGTTPSTAERCTAPGPPLRPFWSVTGRSASSGATGAVFGGGTNGACGGTAGVRCTAGVGLPCGVESDAAGSKGESPSSGAVGPPESGSDAGATGS</sequence>
<reference evidence="2 3" key="1">
    <citation type="journal article" date="2018" name="Front. Microbiol.">
        <title>Genome Sequencing of Streptomyces atratus SCSIOZH16 and Activation Production of Nocardamine via Metabolic Engineering.</title>
        <authorList>
            <person name="Li Y."/>
            <person name="Zhang C."/>
            <person name="Liu C."/>
            <person name="Ju J."/>
            <person name="Ma J."/>
        </authorList>
    </citation>
    <scope>NUCLEOTIDE SEQUENCE [LARGE SCALE GENOMIC DNA]</scope>
    <source>
        <strain evidence="2 3">SCSIO_ZH16</strain>
    </source>
</reference>
<dbReference type="EMBL" id="CP027306">
    <property type="protein sequence ID" value="AXE79093.1"/>
    <property type="molecule type" value="Genomic_DNA"/>
</dbReference>
<name>A0A2Z5JFR9_STRAR</name>
<evidence type="ECO:0000313" key="3">
    <source>
        <dbReference type="Proteomes" id="UP000252698"/>
    </source>
</evidence>
<evidence type="ECO:0000256" key="1">
    <source>
        <dbReference type="SAM" id="MobiDB-lite"/>
    </source>
</evidence>
<accession>A0A2Z5JFR9</accession>
<proteinExistence type="predicted"/>
<dbReference type="Proteomes" id="UP000252698">
    <property type="component" value="Chromosome"/>
</dbReference>
<feature type="region of interest" description="Disordered" evidence="1">
    <location>
        <begin position="1"/>
        <end position="87"/>
    </location>
</feature>
<gene>
    <name evidence="2" type="ORF">C5746_21595</name>
</gene>
<dbReference type="KEGG" id="sata:C5746_21595"/>
<protein>
    <submittedName>
        <fullName evidence="2">Uncharacterized protein</fullName>
    </submittedName>
</protein>